<dbReference type="SUPFAM" id="SSF81383">
    <property type="entry name" value="F-box domain"/>
    <property type="match status" value="1"/>
</dbReference>
<dbReference type="Gene3D" id="1.20.1280.50">
    <property type="match status" value="1"/>
</dbReference>
<dbReference type="EMBL" id="KE720780">
    <property type="protein sequence ID" value="ERF76166.1"/>
    <property type="molecule type" value="Genomic_DNA"/>
</dbReference>
<dbReference type="RefSeq" id="XP_007786632.1">
    <property type="nucleotide sequence ID" value="XM_007788442.1"/>
</dbReference>
<evidence type="ECO:0000256" key="1">
    <source>
        <dbReference type="SAM" id="MobiDB-lite"/>
    </source>
</evidence>
<evidence type="ECO:0000313" key="3">
    <source>
        <dbReference type="EMBL" id="ERF76166.1"/>
    </source>
</evidence>
<protein>
    <recommendedName>
        <fullName evidence="2">F-box domain-containing protein</fullName>
    </recommendedName>
</protein>
<accession>U1GVS0</accession>
<dbReference type="Proteomes" id="UP000019373">
    <property type="component" value="Unassembled WGS sequence"/>
</dbReference>
<keyword evidence="4" id="KW-1185">Reference proteome</keyword>
<feature type="domain" description="F-box" evidence="2">
    <location>
        <begin position="78"/>
        <end position="128"/>
    </location>
</feature>
<evidence type="ECO:0000259" key="2">
    <source>
        <dbReference type="PROSITE" id="PS50181"/>
    </source>
</evidence>
<evidence type="ECO:0000313" key="4">
    <source>
        <dbReference type="Proteomes" id="UP000019373"/>
    </source>
</evidence>
<feature type="region of interest" description="Disordered" evidence="1">
    <location>
        <begin position="27"/>
        <end position="50"/>
    </location>
</feature>
<dbReference type="InterPro" id="IPR001810">
    <property type="entry name" value="F-box_dom"/>
</dbReference>
<proteinExistence type="predicted"/>
<dbReference type="HOGENOM" id="CLU_676188_0_0_1"/>
<dbReference type="InterPro" id="IPR036047">
    <property type="entry name" value="F-box-like_dom_sf"/>
</dbReference>
<gene>
    <name evidence="3" type="ORF">EPUS_01500</name>
</gene>
<sequence>MATFCSSDGSALAPHVLKKEREYYTTKQRLGKHSRSDTEDESTQPLKRLQHTPTSLDLNPLLTHFSTLGISPSLCSTGSSLESLPNELLINIFSHLSGQVIDFQCLMLTCRHFHSLLTRHGHTIVNAVASRTFPTEKIILFNLAKTTTKWSPFAWLATGQRMNATIDRILFRLERVGAFRDEDHIFGAGTTDEEPSHARRLLRTILLGVQMISMQGQWEARSDYVMKNPPDLLNSMVRHLEWLVKFLICNAHLYIEGMDAEMGGIEDGHHCPRLLGIRFAFAAILSGQVLAHGPSLLLQLLEMKPKFRRPKEFLQWLWHICRGKDPWRLQREYYLKFILDDLFYWVSIEHRARWRGQQNTFGIKYPRHVNLTRWLQRVPDDEAWVDLMYERGWIKPVRKFLNLPSQE</sequence>
<reference evidence="4" key="1">
    <citation type="journal article" date="2014" name="BMC Genomics">
        <title>Genome characteristics reveal the impact of lichenization on lichen-forming fungus Endocarpon pusillum Hedwig (Verrucariales, Ascomycota).</title>
        <authorList>
            <person name="Wang Y.-Y."/>
            <person name="Liu B."/>
            <person name="Zhang X.-Y."/>
            <person name="Zhou Q.-M."/>
            <person name="Zhang T."/>
            <person name="Li H."/>
            <person name="Yu Y.-F."/>
            <person name="Zhang X.-L."/>
            <person name="Hao X.-Y."/>
            <person name="Wang M."/>
            <person name="Wang L."/>
            <person name="Wei J.-C."/>
        </authorList>
    </citation>
    <scope>NUCLEOTIDE SEQUENCE [LARGE SCALE GENOMIC DNA]</scope>
    <source>
        <strain evidence="4">Z07020 / HMAS-L-300199</strain>
    </source>
</reference>
<dbReference type="Pfam" id="PF12937">
    <property type="entry name" value="F-box-like"/>
    <property type="match status" value="1"/>
</dbReference>
<dbReference type="AlphaFoldDB" id="U1GVS0"/>
<dbReference type="PROSITE" id="PS50181">
    <property type="entry name" value="FBOX"/>
    <property type="match status" value="1"/>
</dbReference>
<dbReference type="OrthoDB" id="2095648at2759"/>
<name>U1GVS0_ENDPU</name>
<organism evidence="3 4">
    <name type="scientific">Endocarpon pusillum (strain Z07020 / HMAS-L-300199)</name>
    <name type="common">Lichen-forming fungus</name>
    <dbReference type="NCBI Taxonomy" id="1263415"/>
    <lineage>
        <taxon>Eukaryota</taxon>
        <taxon>Fungi</taxon>
        <taxon>Dikarya</taxon>
        <taxon>Ascomycota</taxon>
        <taxon>Pezizomycotina</taxon>
        <taxon>Eurotiomycetes</taxon>
        <taxon>Chaetothyriomycetidae</taxon>
        <taxon>Verrucariales</taxon>
        <taxon>Verrucariaceae</taxon>
        <taxon>Endocarpon</taxon>
    </lineage>
</organism>
<dbReference type="GeneID" id="19236556"/>
<dbReference type="CDD" id="cd09917">
    <property type="entry name" value="F-box_SF"/>
    <property type="match status" value="1"/>
</dbReference>